<accession>A0A814YZH8</accession>
<evidence type="ECO:0000313" key="6">
    <source>
        <dbReference type="EMBL" id="CAF1235740.1"/>
    </source>
</evidence>
<dbReference type="Proteomes" id="UP000663870">
    <property type="component" value="Unassembled WGS sequence"/>
</dbReference>
<gene>
    <name evidence="6" type="ORF">JXQ802_LOCUS26192</name>
    <name evidence="5" type="ORF">PYM288_LOCUS14290</name>
</gene>
<evidence type="ECO:0000256" key="2">
    <source>
        <dbReference type="ARBA" id="ARBA00022833"/>
    </source>
</evidence>
<evidence type="ECO:0000313" key="7">
    <source>
        <dbReference type="Proteomes" id="UP000663870"/>
    </source>
</evidence>
<reference evidence="6" key="1">
    <citation type="submission" date="2021-02" db="EMBL/GenBank/DDBJ databases">
        <authorList>
            <person name="Nowell W R."/>
        </authorList>
    </citation>
    <scope>NUCLEOTIDE SEQUENCE</scope>
</reference>
<dbReference type="PROSITE" id="PS50089">
    <property type="entry name" value="ZF_RING_2"/>
    <property type="match status" value="1"/>
</dbReference>
<dbReference type="SMART" id="SM00184">
    <property type="entry name" value="RING"/>
    <property type="match status" value="1"/>
</dbReference>
<dbReference type="InterPro" id="IPR001841">
    <property type="entry name" value="Znf_RING"/>
</dbReference>
<feature type="domain" description="RING-type" evidence="4">
    <location>
        <begin position="108"/>
        <end position="150"/>
    </location>
</feature>
<proteinExistence type="predicted"/>
<protein>
    <recommendedName>
        <fullName evidence="4">RING-type domain-containing protein</fullName>
    </recommendedName>
</protein>
<keyword evidence="2" id="KW-0862">Zinc</keyword>
<keyword evidence="1 3" id="KW-0863">Zinc-finger</keyword>
<dbReference type="SUPFAM" id="SSF57850">
    <property type="entry name" value="RING/U-box"/>
    <property type="match status" value="1"/>
</dbReference>
<keyword evidence="7" id="KW-1185">Reference proteome</keyword>
<dbReference type="Pfam" id="PF13920">
    <property type="entry name" value="zf-C3HC4_3"/>
    <property type="match status" value="1"/>
</dbReference>
<dbReference type="GO" id="GO:0008270">
    <property type="term" value="F:zinc ion binding"/>
    <property type="evidence" value="ECO:0007669"/>
    <property type="project" value="UniProtKB-KW"/>
</dbReference>
<dbReference type="Proteomes" id="UP000663854">
    <property type="component" value="Unassembled WGS sequence"/>
</dbReference>
<evidence type="ECO:0000313" key="5">
    <source>
        <dbReference type="EMBL" id="CAF0994433.1"/>
    </source>
</evidence>
<comment type="caution">
    <text evidence="6">The sequence shown here is derived from an EMBL/GenBank/DDBJ whole genome shotgun (WGS) entry which is preliminary data.</text>
</comment>
<evidence type="ECO:0000256" key="3">
    <source>
        <dbReference type="PROSITE-ProRule" id="PRU00175"/>
    </source>
</evidence>
<keyword evidence="1 3" id="KW-0479">Metal-binding</keyword>
<dbReference type="InterPro" id="IPR013083">
    <property type="entry name" value="Znf_RING/FYVE/PHD"/>
</dbReference>
<evidence type="ECO:0000259" key="4">
    <source>
        <dbReference type="PROSITE" id="PS50089"/>
    </source>
</evidence>
<dbReference type="EMBL" id="CAJNOL010000909">
    <property type="protein sequence ID" value="CAF1235740.1"/>
    <property type="molecule type" value="Genomic_DNA"/>
</dbReference>
<organism evidence="6 7">
    <name type="scientific">Rotaria sordida</name>
    <dbReference type="NCBI Taxonomy" id="392033"/>
    <lineage>
        <taxon>Eukaryota</taxon>
        <taxon>Metazoa</taxon>
        <taxon>Spiralia</taxon>
        <taxon>Gnathifera</taxon>
        <taxon>Rotifera</taxon>
        <taxon>Eurotatoria</taxon>
        <taxon>Bdelloidea</taxon>
        <taxon>Philodinida</taxon>
        <taxon>Philodinidae</taxon>
        <taxon>Rotaria</taxon>
    </lineage>
</organism>
<name>A0A814YZH8_9BILA</name>
<dbReference type="EMBL" id="CAJNOH010000310">
    <property type="protein sequence ID" value="CAF0994433.1"/>
    <property type="molecule type" value="Genomic_DNA"/>
</dbReference>
<dbReference type="AlphaFoldDB" id="A0A814YZH8"/>
<evidence type="ECO:0000256" key="1">
    <source>
        <dbReference type="ARBA" id="ARBA00022771"/>
    </source>
</evidence>
<sequence>MEIYIDFISISTYLSLSWFRMNNNQLIHCPFKFLWSYIINNPILTEQNLPLSSNEYTFETSNISLQNPFRRLMLSKIQNLFRRPISNTNKNSDDDNNNNKYSLFDYRCPICLNNKQYSFRWIALGCGHILCSLCTQHLYFGNKPSCPNCRSPIILSDLTILYI</sequence>
<dbReference type="Gene3D" id="3.30.40.10">
    <property type="entry name" value="Zinc/RING finger domain, C3HC4 (zinc finger)"/>
    <property type="match status" value="1"/>
</dbReference>